<evidence type="ECO:0000256" key="1">
    <source>
        <dbReference type="SAM" id="SignalP"/>
    </source>
</evidence>
<gene>
    <name evidence="2" type="ORF">SASPL_105011</name>
</gene>
<dbReference type="Pfam" id="PF04398">
    <property type="entry name" value="DUF538"/>
    <property type="match status" value="1"/>
</dbReference>
<dbReference type="SUPFAM" id="SSF141562">
    <property type="entry name" value="At5g01610-like"/>
    <property type="match status" value="1"/>
</dbReference>
<proteinExistence type="predicted"/>
<dbReference type="InterPro" id="IPR007493">
    <property type="entry name" value="DUF538"/>
</dbReference>
<reference evidence="2" key="1">
    <citation type="submission" date="2018-01" db="EMBL/GenBank/DDBJ databases">
        <authorList>
            <person name="Mao J.F."/>
        </authorList>
    </citation>
    <scope>NUCLEOTIDE SEQUENCE</scope>
    <source>
        <strain evidence="2">Huo1</strain>
        <tissue evidence="2">Leaf</tissue>
    </source>
</reference>
<dbReference type="AlphaFoldDB" id="A0A8X9A876"/>
<dbReference type="Proteomes" id="UP000298416">
    <property type="component" value="Unassembled WGS sequence"/>
</dbReference>
<dbReference type="EMBL" id="PNBA02000002">
    <property type="protein sequence ID" value="KAG6433397.1"/>
    <property type="molecule type" value="Genomic_DNA"/>
</dbReference>
<name>A0A8X9A876_SALSN</name>
<feature type="chain" id="PRO_5036497639" evidence="1">
    <location>
        <begin position="20"/>
        <end position="160"/>
    </location>
</feature>
<reference evidence="2" key="2">
    <citation type="submission" date="2020-08" db="EMBL/GenBank/DDBJ databases">
        <title>Plant Genome Project.</title>
        <authorList>
            <person name="Zhang R.-G."/>
        </authorList>
    </citation>
    <scope>NUCLEOTIDE SEQUENCE</scope>
    <source>
        <strain evidence="2">Huo1</strain>
        <tissue evidence="2">Leaf</tissue>
    </source>
</reference>
<comment type="caution">
    <text evidence="2">The sequence shown here is derived from an EMBL/GenBank/DDBJ whole genome shotgun (WGS) entry which is preliminary data.</text>
</comment>
<keyword evidence="1" id="KW-0732">Signal</keyword>
<keyword evidence="3" id="KW-1185">Reference proteome</keyword>
<sequence length="160" mass="17607">MGWRIMSIYLSAILLCVSAENKPNSPYEALQQYKFPAGLLPEGVTSYTLNESSGEFSAHLNGSCSFTLENSYELRYEPVMKGLISRGWLKKLSGVSVRVVLLWLDVVEVKRNGESLEFSVGFKSADFPVENFEECPRCGCGFDCGNGDGKVGVLGNWLSS</sequence>
<protein>
    <submittedName>
        <fullName evidence="2">Uncharacterized protein</fullName>
    </submittedName>
</protein>
<dbReference type="InterPro" id="IPR036758">
    <property type="entry name" value="At5g01610-like"/>
</dbReference>
<evidence type="ECO:0000313" key="2">
    <source>
        <dbReference type="EMBL" id="KAG6433397.1"/>
    </source>
</evidence>
<organism evidence="2">
    <name type="scientific">Salvia splendens</name>
    <name type="common">Scarlet sage</name>
    <dbReference type="NCBI Taxonomy" id="180675"/>
    <lineage>
        <taxon>Eukaryota</taxon>
        <taxon>Viridiplantae</taxon>
        <taxon>Streptophyta</taxon>
        <taxon>Embryophyta</taxon>
        <taxon>Tracheophyta</taxon>
        <taxon>Spermatophyta</taxon>
        <taxon>Magnoliopsida</taxon>
        <taxon>eudicotyledons</taxon>
        <taxon>Gunneridae</taxon>
        <taxon>Pentapetalae</taxon>
        <taxon>asterids</taxon>
        <taxon>lamiids</taxon>
        <taxon>Lamiales</taxon>
        <taxon>Lamiaceae</taxon>
        <taxon>Nepetoideae</taxon>
        <taxon>Mentheae</taxon>
        <taxon>Salviinae</taxon>
        <taxon>Salvia</taxon>
        <taxon>Salvia subgen. Calosphace</taxon>
        <taxon>core Calosphace</taxon>
    </lineage>
</organism>
<dbReference type="PANTHER" id="PTHR31676:SF196">
    <property type="entry name" value="DUF538 FAMILY PROTEIN"/>
    <property type="match status" value="1"/>
</dbReference>
<feature type="signal peptide" evidence="1">
    <location>
        <begin position="1"/>
        <end position="19"/>
    </location>
</feature>
<dbReference type="Gene3D" id="2.30.240.10">
    <property type="entry name" value="At5g01610-like"/>
    <property type="match status" value="1"/>
</dbReference>
<evidence type="ECO:0000313" key="3">
    <source>
        <dbReference type="Proteomes" id="UP000298416"/>
    </source>
</evidence>
<accession>A0A8X9A876</accession>
<dbReference type="PANTHER" id="PTHR31676">
    <property type="entry name" value="T31J12.3 PROTEIN-RELATED"/>
    <property type="match status" value="1"/>
</dbReference>
<dbReference type="OrthoDB" id="1873537at2759"/>